<protein>
    <submittedName>
        <fullName evidence="2">PAS domain</fullName>
    </submittedName>
</protein>
<dbReference type="AlphaFoldDB" id="A0A1Q6DY16"/>
<reference evidence="2" key="1">
    <citation type="submission" date="2016-12" db="EMBL/GenBank/DDBJ databases">
        <title>Discovery of methanogenic haloarchaea.</title>
        <authorList>
            <person name="Sorokin D.Y."/>
            <person name="Makarova K.S."/>
            <person name="Abbas B."/>
            <person name="Ferrer M."/>
            <person name="Golyshin P.N."/>
        </authorList>
    </citation>
    <scope>NUCLEOTIDE SEQUENCE [LARGE SCALE GENOMIC DNA]</scope>
    <source>
        <strain evidence="2">HMET1</strain>
    </source>
</reference>
<dbReference type="EMBL" id="MSDW01000001">
    <property type="protein sequence ID" value="OKY79222.1"/>
    <property type="molecule type" value="Genomic_DNA"/>
</dbReference>
<name>A0A1Q6DY16_METT1</name>
<gene>
    <name evidence="2" type="ORF">BTN85_1730</name>
</gene>
<dbReference type="Proteomes" id="UP000185744">
    <property type="component" value="Unassembled WGS sequence"/>
</dbReference>
<dbReference type="InParanoid" id="A0A1Q6DY16"/>
<organism evidence="2 3">
    <name type="scientific">Methanohalarchaeum thermophilum</name>
    <dbReference type="NCBI Taxonomy" id="1903181"/>
    <lineage>
        <taxon>Archaea</taxon>
        <taxon>Methanobacteriati</taxon>
        <taxon>Methanobacteriota</taxon>
        <taxon>Methanonatronarchaeia</taxon>
        <taxon>Methanonatronarchaeales</taxon>
        <taxon>Methanonatronarchaeaceae</taxon>
        <taxon>Candidatus Methanohalarchaeum</taxon>
    </lineage>
</organism>
<dbReference type="InterPro" id="IPR025847">
    <property type="entry name" value="MEDS_domain"/>
</dbReference>
<accession>A0A1Q6DY16</accession>
<proteinExistence type="predicted"/>
<comment type="caution">
    <text evidence="2">The sequence shown here is derived from an EMBL/GenBank/DDBJ whole genome shotgun (WGS) entry which is preliminary data.</text>
</comment>
<keyword evidence="3" id="KW-1185">Reference proteome</keyword>
<evidence type="ECO:0000313" key="3">
    <source>
        <dbReference type="Proteomes" id="UP000185744"/>
    </source>
</evidence>
<feature type="domain" description="MEDS" evidence="1">
    <location>
        <begin position="15"/>
        <end position="195"/>
    </location>
</feature>
<sequence>MNNGPVLNELEIGSHLCCIYRDEEDRFRVLMSLVSLGIEERHKIIVLIDEDKKRGVYNLDSSGVKKIVPLDKNKGSNRSEKEKLIDKFEEYWDKGQIRFYSTQKVFKRTNKFSIKNVVSILEKEIKKANKEGYSGLIVSSDLTWFLKNKRPKRELFDYEEQLNKKLQGKDITLLCFYKEKWFPEDYLTDAIKTHPEVLTEKGICKNYYYLPPDLYKPGGRDKVIENYHKKMLEKINKSK</sequence>
<evidence type="ECO:0000313" key="2">
    <source>
        <dbReference type="EMBL" id="OKY79222.1"/>
    </source>
</evidence>
<dbReference type="Pfam" id="PF14417">
    <property type="entry name" value="MEDS"/>
    <property type="match status" value="1"/>
</dbReference>
<evidence type="ECO:0000259" key="1">
    <source>
        <dbReference type="Pfam" id="PF14417"/>
    </source>
</evidence>